<accession>A0A4S4NQP6</accession>
<name>A0A4S4NQP6_9BACT</name>
<organism evidence="1 2">
    <name type="scientific">Neolewinella litorea</name>
    <dbReference type="NCBI Taxonomy" id="2562452"/>
    <lineage>
        <taxon>Bacteria</taxon>
        <taxon>Pseudomonadati</taxon>
        <taxon>Bacteroidota</taxon>
        <taxon>Saprospiria</taxon>
        <taxon>Saprospirales</taxon>
        <taxon>Lewinellaceae</taxon>
        <taxon>Neolewinella</taxon>
    </lineage>
</organism>
<proteinExistence type="predicted"/>
<keyword evidence="2" id="KW-1185">Reference proteome</keyword>
<dbReference type="Proteomes" id="UP000308528">
    <property type="component" value="Unassembled WGS sequence"/>
</dbReference>
<comment type="caution">
    <text evidence="1">The sequence shown here is derived from an EMBL/GenBank/DDBJ whole genome shotgun (WGS) entry which is preliminary data.</text>
</comment>
<dbReference type="EMBL" id="SRSF01000001">
    <property type="protein sequence ID" value="THH41485.1"/>
    <property type="molecule type" value="Genomic_DNA"/>
</dbReference>
<gene>
    <name evidence="1" type="ORF">E4021_02500</name>
</gene>
<evidence type="ECO:0000313" key="2">
    <source>
        <dbReference type="Proteomes" id="UP000308528"/>
    </source>
</evidence>
<sequence length="507" mass="59635">MKHLSELVRLLGKDAYLCFENYRDEDSLRALYHYLQQTDHPNDEEAATQLGLVPGGSNFRKLKHHLKLELLNAASALAPVGKSSDRDQRTFGYVWKLIAIGKQLRTSLGSEVLLTYLEEAFRLAEQFGMLDAAYQSAVMLRRQYVNRRFDRTKYQLYAERARWYKERLRSYEDAVADFNYVIFLRNSRQPAAKVQAAAYRAFEKHAHLITRYDLPIITYIVFLTELNIYLAVNDYEGVIRVAEKAVEYLDAKTGTQPTMYQVFEVNLCLAYTQLNDYERGTAFARRLLNKTKPSEHNYIKVYELLLILSLRAGKFQGAYDSYLALKPKVVNAKMQPFFRDTFRIIEAYLYLLIRLGQVEPHADDMTFRRYRISRLINSFDQVPGEKSHRNIHLLIIEIVDNIISRKHGKVTYSIEAITKYANRHLRGSEYRRVRYFLKALAQLSTQQYHREAVERHTRRYLNLMAEHPLNESRLQYYMELIPYDVLWGLILQELGYKRVRLTKGKNP</sequence>
<evidence type="ECO:0008006" key="3">
    <source>
        <dbReference type="Google" id="ProtNLM"/>
    </source>
</evidence>
<dbReference type="OrthoDB" id="1490648at2"/>
<evidence type="ECO:0000313" key="1">
    <source>
        <dbReference type="EMBL" id="THH41485.1"/>
    </source>
</evidence>
<reference evidence="1 2" key="1">
    <citation type="submission" date="2019-04" db="EMBL/GenBank/DDBJ databases">
        <title>Lewinella litorea sp. nov., isolated from a marine sand.</title>
        <authorList>
            <person name="Yoon J.-H."/>
        </authorList>
    </citation>
    <scope>NUCLEOTIDE SEQUENCE [LARGE SCALE GENOMIC DNA]</scope>
    <source>
        <strain evidence="1 2">HSMS-39</strain>
    </source>
</reference>
<dbReference type="RefSeq" id="WP_136456328.1">
    <property type="nucleotide sequence ID" value="NZ_SRSF01000001.1"/>
</dbReference>
<protein>
    <recommendedName>
        <fullName evidence="3">Tetratricopeptide repeat protein</fullName>
    </recommendedName>
</protein>
<dbReference type="AlphaFoldDB" id="A0A4S4NQP6"/>